<dbReference type="PROSITE" id="PS00189">
    <property type="entry name" value="LIPOYL"/>
    <property type="match status" value="1"/>
</dbReference>
<reference evidence="3 4" key="1">
    <citation type="submission" date="2019-06" db="EMBL/GenBank/DDBJ databases">
        <title>Genome sequencing of plant associated microbes to promote plant fitness in Sorghum bicolor and Oryza sativa.</title>
        <authorList>
            <person name="Coleman-Derr D."/>
        </authorList>
    </citation>
    <scope>NUCLEOTIDE SEQUENCE [LARGE SCALE GENOMIC DNA]</scope>
    <source>
        <strain evidence="3 4">KV-663</strain>
    </source>
</reference>
<dbReference type="CDD" id="cd06849">
    <property type="entry name" value="lipoyl_domain"/>
    <property type="match status" value="1"/>
</dbReference>
<organism evidence="3 4">
    <name type="scientific">Humibacillus xanthopallidus</name>
    <dbReference type="NCBI Taxonomy" id="412689"/>
    <lineage>
        <taxon>Bacteria</taxon>
        <taxon>Bacillati</taxon>
        <taxon>Actinomycetota</taxon>
        <taxon>Actinomycetes</taxon>
        <taxon>Micrococcales</taxon>
        <taxon>Intrasporangiaceae</taxon>
        <taxon>Humibacillus</taxon>
    </lineage>
</organism>
<dbReference type="InterPro" id="IPR003016">
    <property type="entry name" value="2-oxoA_DH_lipoyl-BS"/>
</dbReference>
<dbReference type="AlphaFoldDB" id="A0A543HJK5"/>
<evidence type="ECO:0000259" key="2">
    <source>
        <dbReference type="PROSITE" id="PS50968"/>
    </source>
</evidence>
<dbReference type="InterPro" id="IPR011053">
    <property type="entry name" value="Single_hybrid_motif"/>
</dbReference>
<gene>
    <name evidence="3" type="ORF">FBY41_3872</name>
</gene>
<name>A0A543HJK5_9MICO</name>
<keyword evidence="1" id="KW-0450">Lipoyl</keyword>
<dbReference type="Gene3D" id="2.40.50.100">
    <property type="match status" value="1"/>
</dbReference>
<evidence type="ECO:0000313" key="4">
    <source>
        <dbReference type="Proteomes" id="UP000316747"/>
    </source>
</evidence>
<comment type="caution">
    <text evidence="3">The sequence shown here is derived from an EMBL/GenBank/DDBJ whole genome shotgun (WGS) entry which is preliminary data.</text>
</comment>
<accession>A0A543HJK5</accession>
<evidence type="ECO:0000256" key="1">
    <source>
        <dbReference type="ARBA" id="ARBA00022823"/>
    </source>
</evidence>
<protein>
    <submittedName>
        <fullName evidence="3">Biotin-dependent enzyme</fullName>
    </submittedName>
</protein>
<feature type="domain" description="Lipoyl-binding" evidence="2">
    <location>
        <begin position="1"/>
        <end position="77"/>
    </location>
</feature>
<dbReference type="OrthoDB" id="3629907at2"/>
<dbReference type="PROSITE" id="PS50968">
    <property type="entry name" value="BIOTINYL_LIPOYL"/>
    <property type="match status" value="1"/>
</dbReference>
<proteinExistence type="predicted"/>
<dbReference type="RefSeq" id="WP_141845990.1">
    <property type="nucleotide sequence ID" value="NZ_VFPM01000003.1"/>
</dbReference>
<dbReference type="Pfam" id="PF00364">
    <property type="entry name" value="Biotin_lipoyl"/>
    <property type="match status" value="1"/>
</dbReference>
<evidence type="ECO:0000313" key="3">
    <source>
        <dbReference type="EMBL" id="TQM58504.1"/>
    </source>
</evidence>
<dbReference type="InterPro" id="IPR000089">
    <property type="entry name" value="Biotin_lipoyl"/>
</dbReference>
<keyword evidence="4" id="KW-1185">Reference proteome</keyword>
<dbReference type="Proteomes" id="UP000316747">
    <property type="component" value="Unassembled WGS sequence"/>
</dbReference>
<dbReference type="EMBL" id="VFPM01000003">
    <property type="protein sequence ID" value="TQM58504.1"/>
    <property type="molecule type" value="Genomic_DNA"/>
</dbReference>
<sequence length="77" mass="7967">MTDVLFPPLSVEKPDTEGILATWFVSDGAVVAADQLIAEVQVDKVSADVAAPVAGTIHLLVAEEAVVTQGAPIARIE</sequence>
<dbReference type="SUPFAM" id="SSF51230">
    <property type="entry name" value="Single hybrid motif"/>
    <property type="match status" value="1"/>
</dbReference>